<keyword evidence="3" id="KW-0436">Ligase</keyword>
<feature type="domain" description="AMP-dependent synthetase/ligase" evidence="2">
    <location>
        <begin position="60"/>
        <end position="253"/>
    </location>
</feature>
<dbReference type="SUPFAM" id="SSF56801">
    <property type="entry name" value="Acetyl-CoA synthetase-like"/>
    <property type="match status" value="1"/>
</dbReference>
<dbReference type="InterPro" id="IPR050237">
    <property type="entry name" value="ATP-dep_AMP-bd_enzyme"/>
</dbReference>
<evidence type="ECO:0000313" key="4">
    <source>
        <dbReference type="Proteomes" id="UP000664332"/>
    </source>
</evidence>
<dbReference type="GO" id="GO:0008756">
    <property type="term" value="F:o-succinylbenzoate-CoA ligase activity"/>
    <property type="evidence" value="ECO:0007669"/>
    <property type="project" value="UniProtKB-EC"/>
</dbReference>
<dbReference type="InterPro" id="IPR045851">
    <property type="entry name" value="AMP-bd_C_sf"/>
</dbReference>
<dbReference type="Gene3D" id="3.40.50.12780">
    <property type="entry name" value="N-terminal domain of ligase-like"/>
    <property type="match status" value="1"/>
</dbReference>
<dbReference type="Pfam" id="PF00501">
    <property type="entry name" value="AMP-binding"/>
    <property type="match status" value="1"/>
</dbReference>
<dbReference type="PANTHER" id="PTHR43767:SF1">
    <property type="entry name" value="NONRIBOSOMAL PEPTIDE SYNTHASE PES1 (EUROFUNG)-RELATED"/>
    <property type="match status" value="1"/>
</dbReference>
<evidence type="ECO:0000256" key="1">
    <source>
        <dbReference type="SAM" id="MobiDB-lite"/>
    </source>
</evidence>
<dbReference type="AlphaFoldDB" id="A0A939DZW4"/>
<reference evidence="3" key="1">
    <citation type="submission" date="2021-03" db="EMBL/GenBank/DDBJ databases">
        <authorList>
            <person name="Sun Q."/>
        </authorList>
    </citation>
    <scope>NUCLEOTIDE SEQUENCE</scope>
    <source>
        <strain evidence="3">CCM 8862</strain>
    </source>
</reference>
<dbReference type="InterPro" id="IPR020845">
    <property type="entry name" value="AMP-binding_CS"/>
</dbReference>
<dbReference type="EMBL" id="JAFLEQ010000008">
    <property type="protein sequence ID" value="MBN9643901.1"/>
    <property type="molecule type" value="Genomic_DNA"/>
</dbReference>
<protein>
    <submittedName>
        <fullName evidence="3">O-succinylbenzoate--CoA ligase</fullName>
        <ecNumber evidence="3">6.2.1.26</ecNumber>
    </submittedName>
</protein>
<evidence type="ECO:0000259" key="2">
    <source>
        <dbReference type="Pfam" id="PF00501"/>
    </source>
</evidence>
<dbReference type="RefSeq" id="WP_207118651.1">
    <property type="nucleotide sequence ID" value="NZ_JAFLEQ010000008.1"/>
</dbReference>
<feature type="compositionally biased region" description="Basic and acidic residues" evidence="1">
    <location>
        <begin position="375"/>
        <end position="388"/>
    </location>
</feature>
<dbReference type="InterPro" id="IPR000873">
    <property type="entry name" value="AMP-dep_synth/lig_dom"/>
</dbReference>
<dbReference type="PANTHER" id="PTHR43767">
    <property type="entry name" value="LONG-CHAIN-FATTY-ACID--COA LIGASE"/>
    <property type="match status" value="1"/>
</dbReference>
<organism evidence="3 4">
    <name type="scientific">Corynebacterium mendelii</name>
    <dbReference type="NCBI Taxonomy" id="2765362"/>
    <lineage>
        <taxon>Bacteria</taxon>
        <taxon>Bacillati</taxon>
        <taxon>Actinomycetota</taxon>
        <taxon>Actinomycetes</taxon>
        <taxon>Mycobacteriales</taxon>
        <taxon>Corynebacteriaceae</taxon>
        <taxon>Corynebacterium</taxon>
    </lineage>
</organism>
<dbReference type="NCBIfam" id="NF005877">
    <property type="entry name" value="PRK07824.1"/>
    <property type="match status" value="1"/>
</dbReference>
<dbReference type="InterPro" id="IPR042099">
    <property type="entry name" value="ANL_N_sf"/>
</dbReference>
<dbReference type="Proteomes" id="UP000664332">
    <property type="component" value="Unassembled WGS sequence"/>
</dbReference>
<dbReference type="PROSITE" id="PS00455">
    <property type="entry name" value="AMP_BINDING"/>
    <property type="match status" value="1"/>
</dbReference>
<dbReference type="EC" id="6.2.1.26" evidence="3"/>
<gene>
    <name evidence="3" type="primary">menE</name>
    <name evidence="3" type="ORF">JZY06_04595</name>
</gene>
<proteinExistence type="predicted"/>
<keyword evidence="4" id="KW-1185">Reference proteome</keyword>
<name>A0A939DZW4_9CORY</name>
<sequence length="388" mass="40472">MAVLEALRTDPSRIPALMDEVTAVVAGTKCCLPLPARGGRDAVNAANRLITTQGVGREIDDDIALVVATSGSTGTPKGAQLTADNLLSSARACHRVLPGPGRWLAALPLHHIAGMQILVRSVVAGTTPLAIDVTGGMSVDAFAGAAAELAATTGAGTPLYTSLVPLQLTKLLEHLDGIEALRIFDAILLGGGRIDPAVVDSARRLGLTVVTTYGSSETAGGCVYDGRPLPGTVVDVDADGRVYLGGPTIARGYRFTPAVTDAFTARPGWFATSDSGELTPDGRLAINGRLDTIIDTGGLKIHPELLEDAVLRIDGVEAACVVGLPDPRFGNVLSLAYQGEAKPFELVAAFEDFPRWMLPKDIVKMDPLPLTGPGKPDRPRIADRLGNR</sequence>
<comment type="caution">
    <text evidence="3">The sequence shown here is derived from an EMBL/GenBank/DDBJ whole genome shotgun (WGS) entry which is preliminary data.</text>
</comment>
<feature type="region of interest" description="Disordered" evidence="1">
    <location>
        <begin position="367"/>
        <end position="388"/>
    </location>
</feature>
<evidence type="ECO:0000313" key="3">
    <source>
        <dbReference type="EMBL" id="MBN9643901.1"/>
    </source>
</evidence>
<dbReference type="Gene3D" id="3.30.300.30">
    <property type="match status" value="1"/>
</dbReference>
<accession>A0A939DZW4</accession>